<dbReference type="EMBL" id="AMZH03006226">
    <property type="protein sequence ID" value="RRT64360.1"/>
    <property type="molecule type" value="Genomic_DNA"/>
</dbReference>
<gene>
    <name evidence="2" type="ORF">B296_00025255</name>
</gene>
<dbReference type="AlphaFoldDB" id="A0A426ZK77"/>
<comment type="caution">
    <text evidence="2">The sequence shown here is derived from an EMBL/GenBank/DDBJ whole genome shotgun (WGS) entry which is preliminary data.</text>
</comment>
<feature type="compositionally biased region" description="Polar residues" evidence="1">
    <location>
        <begin position="11"/>
        <end position="22"/>
    </location>
</feature>
<evidence type="ECO:0000313" key="2">
    <source>
        <dbReference type="EMBL" id="RRT64360.1"/>
    </source>
</evidence>
<feature type="region of interest" description="Disordered" evidence="1">
    <location>
        <begin position="1"/>
        <end position="27"/>
    </location>
</feature>
<name>A0A426ZK77_ENSVE</name>
<proteinExistence type="predicted"/>
<protein>
    <submittedName>
        <fullName evidence="2">Uncharacterized protein</fullName>
    </submittedName>
</protein>
<evidence type="ECO:0000313" key="3">
    <source>
        <dbReference type="Proteomes" id="UP000287651"/>
    </source>
</evidence>
<reference evidence="2 3" key="1">
    <citation type="journal article" date="2014" name="Agronomy (Basel)">
        <title>A Draft Genome Sequence for Ensete ventricosum, the Drought-Tolerant Tree Against Hunger.</title>
        <authorList>
            <person name="Harrison J."/>
            <person name="Moore K.A."/>
            <person name="Paszkiewicz K."/>
            <person name="Jones T."/>
            <person name="Grant M."/>
            <person name="Ambacheew D."/>
            <person name="Muzemil S."/>
            <person name="Studholme D.J."/>
        </authorList>
    </citation>
    <scope>NUCLEOTIDE SEQUENCE [LARGE SCALE GENOMIC DNA]</scope>
</reference>
<accession>A0A426ZK77</accession>
<sequence>MDGGNTKILDNRNQMRPPSNENWHPPLPISCFPSREVIDDFSSSRSYEEQVPVDPWCASDSLLHVSRIRGAHLGDGAEAAAPTGTSYDPVGLHQTTTTHLLGEATVCMNEPKEPLSFWNIGRFERRNTASSVSPTVALKSNLGVKRSAKFDESLPPKFRKLGNED</sequence>
<evidence type="ECO:0000256" key="1">
    <source>
        <dbReference type="SAM" id="MobiDB-lite"/>
    </source>
</evidence>
<dbReference type="Proteomes" id="UP000287651">
    <property type="component" value="Unassembled WGS sequence"/>
</dbReference>
<organism evidence="2 3">
    <name type="scientific">Ensete ventricosum</name>
    <name type="common">Abyssinian banana</name>
    <name type="synonym">Musa ensete</name>
    <dbReference type="NCBI Taxonomy" id="4639"/>
    <lineage>
        <taxon>Eukaryota</taxon>
        <taxon>Viridiplantae</taxon>
        <taxon>Streptophyta</taxon>
        <taxon>Embryophyta</taxon>
        <taxon>Tracheophyta</taxon>
        <taxon>Spermatophyta</taxon>
        <taxon>Magnoliopsida</taxon>
        <taxon>Liliopsida</taxon>
        <taxon>Zingiberales</taxon>
        <taxon>Musaceae</taxon>
        <taxon>Ensete</taxon>
    </lineage>
</organism>